<reference evidence="6" key="1">
    <citation type="submission" date="2016-10" db="EMBL/GenBank/DDBJ databases">
        <authorList>
            <person name="Varghese N."/>
            <person name="Submissions S."/>
        </authorList>
    </citation>
    <scope>NUCLEOTIDE SEQUENCE [LARGE SCALE GENOMIC DNA]</scope>
    <source>
        <strain evidence="6">DSM 4002</strain>
    </source>
</reference>
<dbReference type="AlphaFoldDB" id="A0A1I4WTW7"/>
<keyword evidence="1" id="KW-0732">Signal</keyword>
<dbReference type="Pfam" id="PF13525">
    <property type="entry name" value="YfiO"/>
    <property type="match status" value="1"/>
</dbReference>
<evidence type="ECO:0000256" key="3">
    <source>
        <dbReference type="ARBA" id="ARBA00023237"/>
    </source>
</evidence>
<name>A0A1I4WTW7_9FLAO</name>
<dbReference type="InterPro" id="IPR011990">
    <property type="entry name" value="TPR-like_helical_dom_sf"/>
</dbReference>
<keyword evidence="2" id="KW-0472">Membrane</keyword>
<dbReference type="EMBL" id="FOUT01000007">
    <property type="protein sequence ID" value="SFN16917.1"/>
    <property type="molecule type" value="Genomic_DNA"/>
</dbReference>
<evidence type="ECO:0000313" key="5">
    <source>
        <dbReference type="EMBL" id="SFN16917.1"/>
    </source>
</evidence>
<dbReference type="NCBIfam" id="TIGR03302">
    <property type="entry name" value="OM_YfiO"/>
    <property type="match status" value="1"/>
</dbReference>
<dbReference type="Proteomes" id="UP000182961">
    <property type="component" value="Unassembled WGS sequence"/>
</dbReference>
<evidence type="ECO:0000259" key="4">
    <source>
        <dbReference type="Pfam" id="PF13525"/>
    </source>
</evidence>
<accession>A0A1I4WTW7</accession>
<dbReference type="PROSITE" id="PS51257">
    <property type="entry name" value="PROKAR_LIPOPROTEIN"/>
    <property type="match status" value="1"/>
</dbReference>
<dbReference type="eggNOG" id="COG4105">
    <property type="taxonomic scope" value="Bacteria"/>
</dbReference>
<dbReference type="RefSeq" id="WP_024980827.1">
    <property type="nucleotide sequence ID" value="NZ_CBCRUM010000013.1"/>
</dbReference>
<sequence>MKKIVALLILALVLGSCGEYQKALKTEDVGVKYELAEKLYDAGKYSKSIRLFEQIAPAYRGKPQAEKMFYMYAQAYYKTKQYVLAGYQFESFASNYPRSEKVQEASFLGAKCYSMLSPVYSLDQVDTFKAIEKLQNFIDNYPNSEYLKEANATMRTLNEKIEKKVYENAIGYNKIMDYKSALISLDNFIADYPGTTYKEKALYYKLDSAYNLAINSISQKMEERLQAAKLAHATLIRYKADTEYKEKADEMLAKIENELQKFTK</sequence>
<dbReference type="Gene3D" id="1.25.40.10">
    <property type="entry name" value="Tetratricopeptide repeat domain"/>
    <property type="match status" value="1"/>
</dbReference>
<organism evidence="5 6">
    <name type="scientific">Flavobacterium succinicans</name>
    <dbReference type="NCBI Taxonomy" id="29536"/>
    <lineage>
        <taxon>Bacteria</taxon>
        <taxon>Pseudomonadati</taxon>
        <taxon>Bacteroidota</taxon>
        <taxon>Flavobacteriia</taxon>
        <taxon>Flavobacteriales</taxon>
        <taxon>Flavobacteriaceae</taxon>
        <taxon>Flavobacterium</taxon>
    </lineage>
</organism>
<evidence type="ECO:0000256" key="2">
    <source>
        <dbReference type="ARBA" id="ARBA00023136"/>
    </source>
</evidence>
<evidence type="ECO:0000256" key="1">
    <source>
        <dbReference type="ARBA" id="ARBA00022729"/>
    </source>
</evidence>
<protein>
    <submittedName>
        <fullName evidence="5">Beta-barrel assembly machine subunit BamD</fullName>
    </submittedName>
</protein>
<gene>
    <name evidence="5" type="ORF">SAMN05444143_107102</name>
</gene>
<keyword evidence="6" id="KW-1185">Reference proteome</keyword>
<evidence type="ECO:0000313" key="6">
    <source>
        <dbReference type="Proteomes" id="UP000182961"/>
    </source>
</evidence>
<keyword evidence="3" id="KW-0998">Cell outer membrane</keyword>
<proteinExistence type="predicted"/>
<dbReference type="InterPro" id="IPR017689">
    <property type="entry name" value="BamD"/>
</dbReference>
<dbReference type="SUPFAM" id="SSF48452">
    <property type="entry name" value="TPR-like"/>
    <property type="match status" value="1"/>
</dbReference>
<dbReference type="InterPro" id="IPR039565">
    <property type="entry name" value="BamD-like"/>
</dbReference>
<feature type="domain" description="Outer membrane lipoprotein BamD-like" evidence="4">
    <location>
        <begin position="33"/>
        <end position="166"/>
    </location>
</feature>